<keyword evidence="2 5" id="KW-0812">Transmembrane</keyword>
<dbReference type="GO" id="GO:0005886">
    <property type="term" value="C:plasma membrane"/>
    <property type="evidence" value="ECO:0007669"/>
    <property type="project" value="TreeGrafter"/>
</dbReference>
<dbReference type="SUPFAM" id="SSF56784">
    <property type="entry name" value="HAD-like"/>
    <property type="match status" value="1"/>
</dbReference>
<organism evidence="7 8">
    <name type="scientific">Candidatus Adlerbacteria bacterium GW2011_GWC1_50_9</name>
    <dbReference type="NCBI Taxonomy" id="1618608"/>
    <lineage>
        <taxon>Bacteria</taxon>
        <taxon>Candidatus Adleribacteriota</taxon>
    </lineage>
</organism>
<evidence type="ECO:0000259" key="6">
    <source>
        <dbReference type="Pfam" id="PF00689"/>
    </source>
</evidence>
<dbReference type="InterPro" id="IPR001757">
    <property type="entry name" value="P_typ_ATPase"/>
</dbReference>
<name>A0A0G1WQ55_9BACT</name>
<gene>
    <name evidence="7" type="ORF">UY61_C0019G0019</name>
</gene>
<sequence length="545" mass="59336">MRFPLFPKGFPIPWGDEGNEEKKKEILESALFHSDAILENPEEEVSDWRIGGNPTEVAVIRAAARAGISYAGFAKRFPLTERLPFDPKRKFAAVSVVRKNGSEFILFGAPDVLLGFVDCGKEEKERALAFIEERAFKGERILGVLVKPHTPSAPSEFEKLASFSLDATSRGVAPLVTGYRLLGFIALHDPLRPGVKDAIGRIGRAGVRTVIVTGDHPGTAEAIARELGMVDGRGAVLTGEDLVHLTPEELLARASEVSVYARVTPEQKVMLVNLYKNKGEVVAVTGDGVNDAPALETADIGVAVGSGTDVTKSAADLVILDDNYETIVEAISEGRRILDNIRKVIVYLLSDSLDGLLLIGGAIITGVAVPLTVLQILFVNFFADSFPAIALAFEEGVDDIGARPRRLHRNLFDNEMKVLILAIGIPTSLLLFLLYYFLLRSGFPTDLVRTFIFAAFATYTLILSFSLRSLKKSILEYNPFSNRYLLSGVGIGLALTFLAVYVPVLQDVFDTVPLPAPWLGAVFLVGLFNIAAVEAGKLFFRNRNF</sequence>
<reference evidence="7 8" key="1">
    <citation type="journal article" date="2015" name="Nature">
        <title>rRNA introns, odd ribosomes, and small enigmatic genomes across a large radiation of phyla.</title>
        <authorList>
            <person name="Brown C.T."/>
            <person name="Hug L.A."/>
            <person name="Thomas B.C."/>
            <person name="Sharon I."/>
            <person name="Castelle C.J."/>
            <person name="Singh A."/>
            <person name="Wilkins M.J."/>
            <person name="Williams K.H."/>
            <person name="Banfield J.F."/>
        </authorList>
    </citation>
    <scope>NUCLEOTIDE SEQUENCE [LARGE SCALE GENOMIC DNA]</scope>
</reference>
<protein>
    <submittedName>
        <fullName evidence="7">ATPase, P-type (Transporting), HAD superfamily, subfamily IC, Ca2+-transporting ATPase</fullName>
        <ecNumber evidence="7">3.6.3.8</ecNumber>
    </submittedName>
</protein>
<dbReference type="Gene3D" id="3.40.1110.10">
    <property type="entry name" value="Calcium-transporting ATPase, cytoplasmic domain N"/>
    <property type="match status" value="1"/>
</dbReference>
<feature type="transmembrane region" description="Helical" evidence="5">
    <location>
        <begin position="450"/>
        <end position="470"/>
    </location>
</feature>
<dbReference type="GO" id="GO:1990573">
    <property type="term" value="P:potassium ion import across plasma membrane"/>
    <property type="evidence" value="ECO:0007669"/>
    <property type="project" value="TreeGrafter"/>
</dbReference>
<dbReference type="Gene3D" id="3.40.50.1000">
    <property type="entry name" value="HAD superfamily/HAD-like"/>
    <property type="match status" value="1"/>
</dbReference>
<dbReference type="InterPro" id="IPR006068">
    <property type="entry name" value="ATPase_P-typ_cation-transptr_C"/>
</dbReference>
<feature type="transmembrane region" description="Helical" evidence="5">
    <location>
        <begin position="418"/>
        <end position="438"/>
    </location>
</feature>
<evidence type="ECO:0000256" key="3">
    <source>
        <dbReference type="ARBA" id="ARBA00022989"/>
    </source>
</evidence>
<evidence type="ECO:0000256" key="1">
    <source>
        <dbReference type="ARBA" id="ARBA00004370"/>
    </source>
</evidence>
<dbReference type="Pfam" id="PF00702">
    <property type="entry name" value="Hydrolase"/>
    <property type="match status" value="1"/>
</dbReference>
<proteinExistence type="predicted"/>
<dbReference type="PANTHER" id="PTHR43294:SF20">
    <property type="entry name" value="P-TYPE ATPASE"/>
    <property type="match status" value="1"/>
</dbReference>
<dbReference type="GO" id="GO:0005391">
    <property type="term" value="F:P-type sodium:potassium-exchanging transporter activity"/>
    <property type="evidence" value="ECO:0007669"/>
    <property type="project" value="TreeGrafter"/>
</dbReference>
<keyword evidence="4 5" id="KW-0472">Membrane</keyword>
<dbReference type="Pfam" id="PF00689">
    <property type="entry name" value="Cation_ATPase_C"/>
    <property type="match status" value="1"/>
</dbReference>
<dbReference type="SUPFAM" id="SSF81660">
    <property type="entry name" value="Metal cation-transporting ATPase, ATP-binding domain N"/>
    <property type="match status" value="1"/>
</dbReference>
<dbReference type="GO" id="GO:0005524">
    <property type="term" value="F:ATP binding"/>
    <property type="evidence" value="ECO:0007669"/>
    <property type="project" value="InterPro"/>
</dbReference>
<evidence type="ECO:0000256" key="4">
    <source>
        <dbReference type="ARBA" id="ARBA00023136"/>
    </source>
</evidence>
<dbReference type="InterPro" id="IPR023214">
    <property type="entry name" value="HAD_sf"/>
</dbReference>
<dbReference type="EMBL" id="LCQQ01000019">
    <property type="protein sequence ID" value="KKW20931.1"/>
    <property type="molecule type" value="Genomic_DNA"/>
</dbReference>
<dbReference type="InterPro" id="IPR050510">
    <property type="entry name" value="Cation_transp_ATPase_P-type"/>
</dbReference>
<keyword evidence="3 5" id="KW-1133">Transmembrane helix</keyword>
<dbReference type="EC" id="3.6.3.8" evidence="7"/>
<feature type="transmembrane region" description="Helical" evidence="5">
    <location>
        <begin position="344"/>
        <end position="369"/>
    </location>
</feature>
<dbReference type="GO" id="GO:1902600">
    <property type="term" value="P:proton transmembrane transport"/>
    <property type="evidence" value="ECO:0007669"/>
    <property type="project" value="TreeGrafter"/>
</dbReference>
<dbReference type="GO" id="GO:0016887">
    <property type="term" value="F:ATP hydrolysis activity"/>
    <property type="evidence" value="ECO:0007669"/>
    <property type="project" value="InterPro"/>
</dbReference>
<comment type="caution">
    <text evidence="7">The sequence shown here is derived from an EMBL/GenBank/DDBJ whole genome shotgun (WGS) entry which is preliminary data.</text>
</comment>
<accession>A0A0G1WQ55</accession>
<dbReference type="NCBIfam" id="TIGR01494">
    <property type="entry name" value="ATPase_P-type"/>
    <property type="match status" value="1"/>
</dbReference>
<dbReference type="PRINTS" id="PR00119">
    <property type="entry name" value="CATATPASE"/>
</dbReference>
<dbReference type="SUPFAM" id="SSF81665">
    <property type="entry name" value="Calcium ATPase, transmembrane domain M"/>
    <property type="match status" value="1"/>
</dbReference>
<dbReference type="Gene3D" id="1.20.1110.10">
    <property type="entry name" value="Calcium-transporting ATPase, transmembrane domain"/>
    <property type="match status" value="1"/>
</dbReference>
<feature type="domain" description="Cation-transporting P-type ATPase C-terminal" evidence="6">
    <location>
        <begin position="369"/>
        <end position="539"/>
    </location>
</feature>
<feature type="transmembrane region" description="Helical" evidence="5">
    <location>
        <begin position="482"/>
        <end position="504"/>
    </location>
</feature>
<evidence type="ECO:0000256" key="2">
    <source>
        <dbReference type="ARBA" id="ARBA00022692"/>
    </source>
</evidence>
<dbReference type="InterPro" id="IPR023298">
    <property type="entry name" value="ATPase_P-typ_TM_dom_sf"/>
</dbReference>
<comment type="subcellular location">
    <subcellularLocation>
        <location evidence="1">Membrane</location>
    </subcellularLocation>
</comment>
<dbReference type="GO" id="GO:0030007">
    <property type="term" value="P:intracellular potassium ion homeostasis"/>
    <property type="evidence" value="ECO:0007669"/>
    <property type="project" value="TreeGrafter"/>
</dbReference>
<evidence type="ECO:0000313" key="8">
    <source>
        <dbReference type="Proteomes" id="UP000034201"/>
    </source>
</evidence>
<evidence type="ECO:0000313" key="7">
    <source>
        <dbReference type="EMBL" id="KKW20931.1"/>
    </source>
</evidence>
<dbReference type="GO" id="GO:0006883">
    <property type="term" value="P:intracellular sodium ion homeostasis"/>
    <property type="evidence" value="ECO:0007669"/>
    <property type="project" value="TreeGrafter"/>
</dbReference>
<dbReference type="GO" id="GO:0036376">
    <property type="term" value="P:sodium ion export across plasma membrane"/>
    <property type="evidence" value="ECO:0007669"/>
    <property type="project" value="TreeGrafter"/>
</dbReference>
<dbReference type="AlphaFoldDB" id="A0A0G1WQ55"/>
<evidence type="ECO:0000256" key="5">
    <source>
        <dbReference type="SAM" id="Phobius"/>
    </source>
</evidence>
<keyword evidence="7" id="KW-0378">Hydrolase</keyword>
<dbReference type="InterPro" id="IPR036412">
    <property type="entry name" value="HAD-like_sf"/>
</dbReference>
<dbReference type="Proteomes" id="UP000034201">
    <property type="component" value="Unassembled WGS sequence"/>
</dbReference>
<dbReference type="PANTHER" id="PTHR43294">
    <property type="entry name" value="SODIUM/POTASSIUM-TRANSPORTING ATPASE SUBUNIT ALPHA"/>
    <property type="match status" value="1"/>
</dbReference>
<feature type="transmembrane region" description="Helical" evidence="5">
    <location>
        <begin position="516"/>
        <end position="540"/>
    </location>
</feature>
<dbReference type="InterPro" id="IPR023299">
    <property type="entry name" value="ATPase_P-typ_cyto_dom_N"/>
</dbReference>